<keyword evidence="2" id="KW-1133">Transmembrane helix</keyword>
<feature type="transmembrane region" description="Helical" evidence="2">
    <location>
        <begin position="186"/>
        <end position="207"/>
    </location>
</feature>
<keyword evidence="4" id="KW-1185">Reference proteome</keyword>
<evidence type="ECO:0000313" key="3">
    <source>
        <dbReference type="EMBL" id="GLI01958.1"/>
    </source>
</evidence>
<keyword evidence="2" id="KW-0472">Membrane</keyword>
<evidence type="ECO:0000313" key="4">
    <source>
        <dbReference type="Proteomes" id="UP001144280"/>
    </source>
</evidence>
<keyword evidence="2" id="KW-0812">Transmembrane</keyword>
<evidence type="ECO:0000256" key="1">
    <source>
        <dbReference type="SAM" id="MobiDB-lite"/>
    </source>
</evidence>
<name>A0ABQ5R5X1_9ACTN</name>
<comment type="caution">
    <text evidence="3">The sequence shown here is derived from an EMBL/GenBank/DDBJ whole genome shotgun (WGS) entry which is preliminary data.</text>
</comment>
<protein>
    <recommendedName>
        <fullName evidence="5">ESX-1 secretion-associated protein EspA/EspE-like domain-containing protein</fullName>
    </recommendedName>
</protein>
<gene>
    <name evidence="3" type="ORF">Pa4123_72350</name>
</gene>
<feature type="region of interest" description="Disordered" evidence="1">
    <location>
        <begin position="238"/>
        <end position="267"/>
    </location>
</feature>
<organism evidence="3 4">
    <name type="scientific">Phytohabitans aurantiacus</name>
    <dbReference type="NCBI Taxonomy" id="3016789"/>
    <lineage>
        <taxon>Bacteria</taxon>
        <taxon>Bacillati</taxon>
        <taxon>Actinomycetota</taxon>
        <taxon>Actinomycetes</taxon>
        <taxon>Micromonosporales</taxon>
        <taxon>Micromonosporaceae</taxon>
    </lineage>
</organism>
<proteinExistence type="predicted"/>
<feature type="transmembrane region" description="Helical" evidence="2">
    <location>
        <begin position="153"/>
        <end position="180"/>
    </location>
</feature>
<reference evidence="3" key="1">
    <citation type="submission" date="2022-12" db="EMBL/GenBank/DDBJ databases">
        <title>New Phytohabitans aurantiacus sp. RD004123 nov., an actinomycete isolated from soil.</title>
        <authorList>
            <person name="Triningsih D.W."/>
            <person name="Harunari E."/>
            <person name="Igarashi Y."/>
        </authorList>
    </citation>
    <scope>NUCLEOTIDE SEQUENCE</scope>
    <source>
        <strain evidence="3">RD004123</strain>
    </source>
</reference>
<dbReference type="EMBL" id="BSDI01000052">
    <property type="protein sequence ID" value="GLI01958.1"/>
    <property type="molecule type" value="Genomic_DNA"/>
</dbReference>
<evidence type="ECO:0008006" key="5">
    <source>
        <dbReference type="Google" id="ProtNLM"/>
    </source>
</evidence>
<dbReference type="Proteomes" id="UP001144280">
    <property type="component" value="Unassembled WGS sequence"/>
</dbReference>
<evidence type="ECO:0000256" key="2">
    <source>
        <dbReference type="SAM" id="Phobius"/>
    </source>
</evidence>
<sequence length="267" mass="28063">MVTVTVPVVVVDFDSVLERVRRLVKEVRESAARVVERALSVARLLPMPVGVRLVQLAGKLDDLVRRLVELIERLSDPLGRPVRLWETGRRWVAEFGGPLSRHVGEIHPDHLAAGYEWDGRAAEAYEAAADRQRGALATLHGAAGEIDLALGRLALAICGMWAAVAAMLASAAVQLTAAALAAGTGAGVPAAVVLAVASMATLCGGIATGAGTLSAVIEWVTDSVSALHQRLVDGEAFPGGRWPGPSTERFRDGSMSDGSPSDWRLAD</sequence>
<accession>A0ABQ5R5X1</accession>